<dbReference type="AlphaFoldDB" id="A0AAJ5VTJ2"/>
<name>A0AAJ5VTJ2_9HYPH</name>
<sequence>MTELPSHRLTGTATSPQAAHLFEELASHFVEHAQVHRAGNRVTLTNPLGVAEITHADDTLRFTLNGISPEALLMSRTVLAEHLFYFAGTAPLDLSWSDASLPQALPNLHMATLVSASMVTPAMRRLVFACADVRPFIGGDMHVRLLVPPTGRTPVWPKPRIDGRIDWPSGEDALLSRAYTIRSVDPIRNEVAIDIFQHPEPGIATPGADFARDAQPGTLVGLLGPGSGHLPVAETIFLAGDESALPAIARIIEELPHTSRVTALIEVHNAGEEQALQSQGQLDLRWIHRNTYAAETRFSDLVLAAITQQPDDAFIWVACEKADVRAVKSALRKSGRKPVGTYLAWYWAHNAADDSSDD</sequence>
<dbReference type="CDD" id="cd06193">
    <property type="entry name" value="siderophore_interacting"/>
    <property type="match status" value="1"/>
</dbReference>
<dbReference type="GO" id="GO:0016491">
    <property type="term" value="F:oxidoreductase activity"/>
    <property type="evidence" value="ECO:0007669"/>
    <property type="project" value="InterPro"/>
</dbReference>
<dbReference type="Pfam" id="PF09981">
    <property type="entry name" value="DUF2218"/>
    <property type="match status" value="1"/>
</dbReference>
<dbReference type="Proteomes" id="UP001217476">
    <property type="component" value="Chromosome"/>
</dbReference>
<dbReference type="PROSITE" id="PS51384">
    <property type="entry name" value="FAD_FR"/>
    <property type="match status" value="1"/>
</dbReference>
<dbReference type="Gene3D" id="3.30.310.50">
    <property type="entry name" value="Alpha-D-phosphohexomutase, C-terminal domain"/>
    <property type="match status" value="1"/>
</dbReference>
<protein>
    <submittedName>
        <fullName evidence="3">DUF2218 domain-containing protein</fullName>
    </submittedName>
</protein>
<dbReference type="Gene3D" id="3.40.50.80">
    <property type="entry name" value="Nucleotide-binding domain of ferredoxin-NADP reductase (FNR) module"/>
    <property type="match status" value="1"/>
</dbReference>
<feature type="domain" description="FAD-binding FR-type" evidence="2">
    <location>
        <begin position="106"/>
        <end position="232"/>
    </location>
</feature>
<dbReference type="PANTHER" id="PTHR30157">
    <property type="entry name" value="FERRIC REDUCTASE, NADPH-DEPENDENT"/>
    <property type="match status" value="1"/>
</dbReference>
<reference evidence="3" key="1">
    <citation type="submission" date="2023-03" db="EMBL/GenBank/DDBJ databases">
        <title>Andean soil-derived lignocellulolytic bacterial consortium as a source of novel taxa and putative plastic-active enzymes.</title>
        <authorList>
            <person name="Diaz-Garcia L."/>
            <person name="Chuvochina M."/>
            <person name="Feuerriegel G."/>
            <person name="Bunk B."/>
            <person name="Sproer C."/>
            <person name="Streit W.R."/>
            <person name="Rodriguez L.M."/>
            <person name="Overmann J."/>
            <person name="Jimenez D.J."/>
        </authorList>
    </citation>
    <scope>NUCLEOTIDE SEQUENCE</scope>
    <source>
        <strain evidence="3">MAG 4196</strain>
    </source>
</reference>
<accession>A0AAJ5VTJ2</accession>
<dbReference type="SUPFAM" id="SSF63380">
    <property type="entry name" value="Riboflavin synthase domain-like"/>
    <property type="match status" value="1"/>
</dbReference>
<dbReference type="EMBL" id="CP119312">
    <property type="protein sequence ID" value="WEK03660.1"/>
    <property type="molecule type" value="Genomic_DNA"/>
</dbReference>
<comment type="similarity">
    <text evidence="1">Belongs to the SIP oxidoreductase family.</text>
</comment>
<proteinExistence type="inferred from homology"/>
<dbReference type="InterPro" id="IPR014543">
    <property type="entry name" value="UCP028291"/>
</dbReference>
<dbReference type="InterPro" id="IPR013113">
    <property type="entry name" value="SIP_FAD-bd"/>
</dbReference>
<evidence type="ECO:0000313" key="3">
    <source>
        <dbReference type="EMBL" id="WEK03660.1"/>
    </source>
</evidence>
<dbReference type="Pfam" id="PF08021">
    <property type="entry name" value="FAD_binding_9"/>
    <property type="match status" value="1"/>
</dbReference>
<dbReference type="InterPro" id="IPR007037">
    <property type="entry name" value="SIP_rossman_dom"/>
</dbReference>
<dbReference type="Gene3D" id="2.40.30.10">
    <property type="entry name" value="Translation factors"/>
    <property type="match status" value="1"/>
</dbReference>
<evidence type="ECO:0000256" key="1">
    <source>
        <dbReference type="ARBA" id="ARBA00035644"/>
    </source>
</evidence>
<dbReference type="InterPro" id="IPR039374">
    <property type="entry name" value="SIP_fam"/>
</dbReference>
<dbReference type="InterPro" id="IPR017927">
    <property type="entry name" value="FAD-bd_FR_type"/>
</dbReference>
<dbReference type="Pfam" id="PF04954">
    <property type="entry name" value="SIP"/>
    <property type="match status" value="1"/>
</dbReference>
<dbReference type="InterPro" id="IPR017938">
    <property type="entry name" value="Riboflavin_synthase-like_b-brl"/>
</dbReference>
<dbReference type="PANTHER" id="PTHR30157:SF0">
    <property type="entry name" value="NADPH-DEPENDENT FERRIC-CHELATE REDUCTASE"/>
    <property type="match status" value="1"/>
</dbReference>
<evidence type="ECO:0000313" key="4">
    <source>
        <dbReference type="Proteomes" id="UP001217476"/>
    </source>
</evidence>
<organism evidence="3 4">
    <name type="scientific">Candidatus Devosia phytovorans</name>
    <dbReference type="NCBI Taxonomy" id="3121372"/>
    <lineage>
        <taxon>Bacteria</taxon>
        <taxon>Pseudomonadati</taxon>
        <taxon>Pseudomonadota</taxon>
        <taxon>Alphaproteobacteria</taxon>
        <taxon>Hyphomicrobiales</taxon>
        <taxon>Devosiaceae</taxon>
        <taxon>Devosia</taxon>
    </lineage>
</organism>
<evidence type="ECO:0000259" key="2">
    <source>
        <dbReference type="PROSITE" id="PS51384"/>
    </source>
</evidence>
<gene>
    <name evidence="3" type="ORF">P0Y65_15900</name>
</gene>
<dbReference type="InterPro" id="IPR039261">
    <property type="entry name" value="FNR_nucleotide-bd"/>
</dbReference>